<evidence type="ECO:0000259" key="2">
    <source>
        <dbReference type="Pfam" id="PF23305"/>
    </source>
</evidence>
<protein>
    <recommendedName>
        <fullName evidence="2">DUF7082 domain-containing protein</fullName>
    </recommendedName>
</protein>
<feature type="region of interest" description="Disordered" evidence="1">
    <location>
        <begin position="346"/>
        <end position="391"/>
    </location>
</feature>
<dbReference type="GO" id="GO:0005634">
    <property type="term" value="C:nucleus"/>
    <property type="evidence" value="ECO:0007669"/>
    <property type="project" value="TreeGrafter"/>
</dbReference>
<evidence type="ECO:0000313" key="4">
    <source>
        <dbReference type="Proteomes" id="UP000664521"/>
    </source>
</evidence>
<dbReference type="PANTHER" id="PTHR39463">
    <property type="entry name" value="MEDUSA"/>
    <property type="match status" value="1"/>
</dbReference>
<feature type="domain" description="DUF7082" evidence="2">
    <location>
        <begin position="442"/>
        <end position="596"/>
    </location>
</feature>
<keyword evidence="4" id="KW-1185">Reference proteome</keyword>
<sequence length="762" mass="83236">MLANFLQPQIYPSPLIVDDIYDVAETVALAFGGEHRGGLLAKADYQVALLSMSGSGKGANANVHANPTEEGARQANFSLVADYDARKSLQSSVSLGNYDAIRPPRESMYLTYPQSGYADHPVQPSPMTYDRQADQMPFSASSFQEPRADFEVAQPSPEDSKLPEVTGFDPERGPQGSHIYVYISTTYDLAYAPLNFMFASRLCTPIVDRLEPRGSEYHYQLRVEVPPHASTGWHGPVVPLSLQVQQNSNSGPESVDVGTFYYTDALTSQSSASPHDGSRKRKISLESADSRVPTKRTSTQRLHSGGTGYAGSPYGSQYSYQQQPSPSNYVYGNPRAYAHERQDDYLRRSTQSGSDRSVYSTSTAPSQASTWSSPYVGQSARSPALTGSTSRFTSLSSASSAINAASGSANPTLIRTSTIQPPSNPAGSGATSSSSMYPYGYKAVLKIHGELDSMADNWSDEEWTAKRRLVQFFRTQNNNTIDAEFQAVPPEQGAPKGGICISCIWWAERRECYVTSVDTLFLLEQLVAVRFTTEEKNRIRRNLEGFRPTTVSKGKSDSEDFFKVIMDFPNPKPRNIEKDVKVFPWKILDHALKKIIGKYSASYASTASSIVTPRSSIYAGVSDSTGERRRTASPRSTSNSTSSSAYTSSLMSTTLSPTLSQARASEPAYSEAAVYPVTAPSLTYSYSVPTTTTQSHYASHEQLYPSVGPLPSTGLGVRGSWDFSPLFETSGTIPNDRLSHATQFKTEIMSPTTSQMGTRDVR</sequence>
<dbReference type="PANTHER" id="PTHR39463:SF1">
    <property type="entry name" value="MEDUSA"/>
    <property type="match status" value="1"/>
</dbReference>
<feature type="region of interest" description="Disordered" evidence="1">
    <location>
        <begin position="268"/>
        <end position="333"/>
    </location>
</feature>
<feature type="region of interest" description="Disordered" evidence="1">
    <location>
        <begin position="412"/>
        <end position="432"/>
    </location>
</feature>
<dbReference type="Proteomes" id="UP000664521">
    <property type="component" value="Unassembled WGS sequence"/>
</dbReference>
<organism evidence="3 4">
    <name type="scientific">Heterodermia speciosa</name>
    <dbReference type="NCBI Taxonomy" id="116794"/>
    <lineage>
        <taxon>Eukaryota</taxon>
        <taxon>Fungi</taxon>
        <taxon>Dikarya</taxon>
        <taxon>Ascomycota</taxon>
        <taxon>Pezizomycotina</taxon>
        <taxon>Lecanoromycetes</taxon>
        <taxon>OSLEUM clade</taxon>
        <taxon>Lecanoromycetidae</taxon>
        <taxon>Caliciales</taxon>
        <taxon>Physciaceae</taxon>
        <taxon>Heterodermia</taxon>
    </lineage>
</organism>
<evidence type="ECO:0000313" key="3">
    <source>
        <dbReference type="EMBL" id="CAF9935881.1"/>
    </source>
</evidence>
<dbReference type="OrthoDB" id="1751210at2759"/>
<dbReference type="EMBL" id="CAJPDS010000086">
    <property type="protein sequence ID" value="CAF9935881.1"/>
    <property type="molecule type" value="Genomic_DNA"/>
</dbReference>
<feature type="region of interest" description="Disordered" evidence="1">
    <location>
        <begin position="620"/>
        <end position="648"/>
    </location>
</feature>
<feature type="compositionally biased region" description="Polar residues" evidence="1">
    <location>
        <begin position="348"/>
        <end position="387"/>
    </location>
</feature>
<reference evidence="3" key="1">
    <citation type="submission" date="2021-03" db="EMBL/GenBank/DDBJ databases">
        <authorList>
            <person name="Tagirdzhanova G."/>
        </authorList>
    </citation>
    <scope>NUCLEOTIDE SEQUENCE</scope>
</reference>
<accession>A0A8H3G475</accession>
<comment type="caution">
    <text evidence="3">The sequence shown here is derived from an EMBL/GenBank/DDBJ whole genome shotgun (WGS) entry which is preliminary data.</text>
</comment>
<proteinExistence type="predicted"/>
<dbReference type="AlphaFoldDB" id="A0A8H3G475"/>
<name>A0A8H3G475_9LECA</name>
<evidence type="ECO:0000256" key="1">
    <source>
        <dbReference type="SAM" id="MobiDB-lite"/>
    </source>
</evidence>
<dbReference type="Pfam" id="PF23305">
    <property type="entry name" value="DUF7082"/>
    <property type="match status" value="1"/>
</dbReference>
<gene>
    <name evidence="3" type="ORF">HETSPECPRED_009936</name>
</gene>
<feature type="compositionally biased region" description="Low complexity" evidence="1">
    <location>
        <begin position="310"/>
        <end position="327"/>
    </location>
</feature>
<dbReference type="InterPro" id="IPR055509">
    <property type="entry name" value="DUF7082"/>
</dbReference>
<feature type="compositionally biased region" description="Low complexity" evidence="1">
    <location>
        <begin position="633"/>
        <end position="648"/>
    </location>
</feature>